<organism evidence="1 2">
    <name type="scientific">Trichinella pseudospiralis</name>
    <name type="common">Parasitic roundworm</name>
    <dbReference type="NCBI Taxonomy" id="6337"/>
    <lineage>
        <taxon>Eukaryota</taxon>
        <taxon>Metazoa</taxon>
        <taxon>Ecdysozoa</taxon>
        <taxon>Nematoda</taxon>
        <taxon>Enoplea</taxon>
        <taxon>Dorylaimia</taxon>
        <taxon>Trichinellida</taxon>
        <taxon>Trichinellidae</taxon>
        <taxon>Trichinella</taxon>
    </lineage>
</organism>
<name>A0A0V1GB78_TRIPS</name>
<reference evidence="1 2" key="1">
    <citation type="submission" date="2015-01" db="EMBL/GenBank/DDBJ databases">
        <title>Evolution of Trichinella species and genotypes.</title>
        <authorList>
            <person name="Korhonen P.K."/>
            <person name="Edoardo P."/>
            <person name="Giuseppe L.R."/>
            <person name="Gasser R.B."/>
        </authorList>
    </citation>
    <scope>NUCLEOTIDE SEQUENCE [LARGE SCALE GENOMIC DNA]</scope>
    <source>
        <strain evidence="1">ISS588</strain>
    </source>
</reference>
<keyword evidence="2" id="KW-1185">Reference proteome</keyword>
<gene>
    <name evidence="1" type="ORF">T4B_5562</name>
</gene>
<sequence>MIWFRHLSRIVFEALPKFVRLQHATDAYVHLE</sequence>
<protein>
    <submittedName>
        <fullName evidence="1">Uncharacterized protein</fullName>
    </submittedName>
</protein>
<accession>A0A0V1GB78</accession>
<evidence type="ECO:0000313" key="2">
    <source>
        <dbReference type="Proteomes" id="UP000054805"/>
    </source>
</evidence>
<evidence type="ECO:0000313" key="1">
    <source>
        <dbReference type="EMBL" id="KRY94851.1"/>
    </source>
</evidence>
<dbReference type="EMBL" id="JYDS01004842">
    <property type="protein sequence ID" value="KRY94851.1"/>
    <property type="molecule type" value="Genomic_DNA"/>
</dbReference>
<dbReference type="Proteomes" id="UP000054805">
    <property type="component" value="Unassembled WGS sequence"/>
</dbReference>
<proteinExistence type="predicted"/>
<comment type="caution">
    <text evidence="1">The sequence shown here is derived from an EMBL/GenBank/DDBJ whole genome shotgun (WGS) entry which is preliminary data.</text>
</comment>
<dbReference type="AlphaFoldDB" id="A0A0V1GB78"/>